<organism evidence="2 3">
    <name type="scientific">Paenibacillus azoreducens</name>
    <dbReference type="NCBI Taxonomy" id="116718"/>
    <lineage>
        <taxon>Bacteria</taxon>
        <taxon>Bacillati</taxon>
        <taxon>Bacillota</taxon>
        <taxon>Bacilli</taxon>
        <taxon>Bacillales</taxon>
        <taxon>Paenibacillaceae</taxon>
        <taxon>Paenibacillus</taxon>
    </lineage>
</organism>
<feature type="transmembrane region" description="Helical" evidence="1">
    <location>
        <begin position="76"/>
        <end position="94"/>
    </location>
</feature>
<proteinExistence type="predicted"/>
<protein>
    <submittedName>
        <fullName evidence="2">ABC transporter permease</fullName>
    </submittedName>
</protein>
<keyword evidence="3" id="KW-1185">Reference proteome</keyword>
<keyword evidence="1" id="KW-0472">Membrane</keyword>
<comment type="caution">
    <text evidence="2">The sequence shown here is derived from an EMBL/GenBank/DDBJ whole genome shotgun (WGS) entry which is preliminary data.</text>
</comment>
<keyword evidence="1" id="KW-1133">Transmembrane helix</keyword>
<evidence type="ECO:0000313" key="2">
    <source>
        <dbReference type="EMBL" id="GIO46651.1"/>
    </source>
</evidence>
<feature type="transmembrane region" description="Helical" evidence="1">
    <location>
        <begin position="181"/>
        <end position="202"/>
    </location>
</feature>
<reference evidence="2 3" key="1">
    <citation type="submission" date="2021-03" db="EMBL/GenBank/DDBJ databases">
        <title>Antimicrobial resistance genes in bacteria isolated from Japanese honey, and their potential for conferring macrolide and lincosamide resistance in the American foulbrood pathogen Paenibacillus larvae.</title>
        <authorList>
            <person name="Okamoto M."/>
            <person name="Kumagai M."/>
            <person name="Kanamori H."/>
            <person name="Takamatsu D."/>
        </authorList>
    </citation>
    <scope>NUCLEOTIDE SEQUENCE [LARGE SCALE GENOMIC DNA]</scope>
    <source>
        <strain evidence="2 3">J34TS1</strain>
    </source>
</reference>
<dbReference type="AlphaFoldDB" id="A0A919Y9J7"/>
<evidence type="ECO:0000313" key="3">
    <source>
        <dbReference type="Proteomes" id="UP000682811"/>
    </source>
</evidence>
<dbReference type="RefSeq" id="WP_212977628.1">
    <property type="nucleotide sequence ID" value="NZ_AP025343.1"/>
</dbReference>
<feature type="transmembrane region" description="Helical" evidence="1">
    <location>
        <begin position="152"/>
        <end position="174"/>
    </location>
</feature>
<feature type="transmembrane region" description="Helical" evidence="1">
    <location>
        <begin position="21"/>
        <end position="38"/>
    </location>
</feature>
<evidence type="ECO:0000256" key="1">
    <source>
        <dbReference type="SAM" id="Phobius"/>
    </source>
</evidence>
<feature type="transmembrane region" description="Helical" evidence="1">
    <location>
        <begin position="115"/>
        <end position="140"/>
    </location>
</feature>
<sequence length="255" mass="28009">MRQFALFFRKEMLEMWRSYKWLWVPIVFLMLGVMQPVVTRFMPEILKSSGSLPQGMMIKFETPSGAEVLAQTLGQYNSVGLLILVLSLMTLISAERRSGVAAIIFSKPVSFISYAAAKWVSMLSLVTVSFGLGYAGAWYYTVQMIGTVDAAAAVKAGLLYLVWMWFAGAVTLFVGSFLNPAAGIAFVSLGVLLLLPMVTGMFPHDMAWSPGTLPQVSAAWLQQGNADIGSPLLISMLCMICFFIGTVYQARRRPS</sequence>
<accession>A0A919Y9J7</accession>
<dbReference type="EMBL" id="BORT01000004">
    <property type="protein sequence ID" value="GIO46651.1"/>
    <property type="molecule type" value="Genomic_DNA"/>
</dbReference>
<keyword evidence="1" id="KW-0812">Transmembrane</keyword>
<gene>
    <name evidence="2" type="ORF">J34TS1_14160</name>
</gene>
<feature type="transmembrane region" description="Helical" evidence="1">
    <location>
        <begin position="228"/>
        <end position="248"/>
    </location>
</feature>
<dbReference type="Proteomes" id="UP000682811">
    <property type="component" value="Unassembled WGS sequence"/>
</dbReference>
<name>A0A919Y9J7_9BACL</name>